<evidence type="ECO:0000313" key="1">
    <source>
        <dbReference type="EMBL" id="MEL5995242.1"/>
    </source>
</evidence>
<sequence>MAEVGSEEVARDPEVRALRAANKRLAQELDILKKALAIFAQPTP</sequence>
<dbReference type="Proteomes" id="UP001479606">
    <property type="component" value="Unassembled WGS sequence"/>
</dbReference>
<evidence type="ECO:0000313" key="2">
    <source>
        <dbReference type="Proteomes" id="UP001479606"/>
    </source>
</evidence>
<organism evidence="1 2">
    <name type="scientific">Hymenobacter segetis</name>
    <dbReference type="NCBI Taxonomy" id="2025509"/>
    <lineage>
        <taxon>Bacteria</taxon>
        <taxon>Pseudomonadati</taxon>
        <taxon>Bacteroidota</taxon>
        <taxon>Cytophagia</taxon>
        <taxon>Cytophagales</taxon>
        <taxon>Hymenobacteraceae</taxon>
        <taxon>Hymenobacter</taxon>
    </lineage>
</organism>
<reference evidence="1 2" key="1">
    <citation type="journal article" date="2018" name="Arch. Microbiol.">
        <title>Hymenobacter segetis sp. nov., isolated from soil.</title>
        <authorList>
            <person name="Ten L.N."/>
            <person name="Lim S.J."/>
            <person name="Kim B.O."/>
            <person name="Kang I.K."/>
            <person name="Jung H.Y."/>
        </authorList>
    </citation>
    <scope>NUCLEOTIDE SEQUENCE [LARGE SCALE GENOMIC DNA]</scope>
    <source>
        <strain evidence="1 2">S7-3-11</strain>
    </source>
</reference>
<comment type="caution">
    <text evidence="1">The sequence shown here is derived from an EMBL/GenBank/DDBJ whole genome shotgun (WGS) entry which is preliminary data.</text>
</comment>
<evidence type="ECO:0008006" key="3">
    <source>
        <dbReference type="Google" id="ProtNLM"/>
    </source>
</evidence>
<dbReference type="EMBL" id="JBCEVZ010000032">
    <property type="protein sequence ID" value="MEL5995242.1"/>
    <property type="molecule type" value="Genomic_DNA"/>
</dbReference>
<keyword evidence="2" id="KW-1185">Reference proteome</keyword>
<dbReference type="RefSeq" id="WP_342298929.1">
    <property type="nucleotide sequence ID" value="NZ_JBCEVZ010000032.1"/>
</dbReference>
<proteinExistence type="predicted"/>
<name>A0ABU9LYN9_9BACT</name>
<accession>A0ABU9LYN9</accession>
<gene>
    <name evidence="1" type="ORF">AAFH49_13565</name>
</gene>
<protein>
    <recommendedName>
        <fullName evidence="3">Transposase</fullName>
    </recommendedName>
</protein>